<protein>
    <recommendedName>
        <fullName evidence="6">IFT140 first beta-propeller domain-containing protein</fullName>
    </recommendedName>
</protein>
<dbReference type="InterPro" id="IPR056154">
    <property type="entry name" value="Beta-prop_IFT140_1st"/>
</dbReference>
<dbReference type="EMBL" id="JADBJN010000004">
    <property type="protein sequence ID" value="KAG5666569.1"/>
    <property type="molecule type" value="Genomic_DNA"/>
</dbReference>
<dbReference type="AlphaFoldDB" id="A0A9J6B9L7"/>
<accession>A0A9J6B9L7</accession>
<sequence>MSLLFETKAKFLEGEAISTNIAAHKNFPIAAISSYNTNGGTVTIFDTDSGEPLKNVTFPNHPVSQTTSLCFHPSKQLLLTGWENGEILVWLENKREFQPIQGAGYHKSPIMLIEFSEQGGRLVTADSVSIFIEFLCMSLVLYLSHKSFLIINYYEVNLITNN</sequence>
<dbReference type="Gene3D" id="2.130.10.10">
    <property type="entry name" value="YVTN repeat-like/Quinoprotein amine dehydrogenase"/>
    <property type="match status" value="1"/>
</dbReference>
<dbReference type="GO" id="GO:0035721">
    <property type="term" value="P:intraciliary retrograde transport"/>
    <property type="evidence" value="ECO:0007669"/>
    <property type="project" value="TreeGrafter"/>
</dbReference>
<evidence type="ECO:0000256" key="3">
    <source>
        <dbReference type="ARBA" id="ARBA00022737"/>
    </source>
</evidence>
<comment type="caution">
    <text evidence="7">The sequence shown here is derived from an EMBL/GenBank/DDBJ whole genome shotgun (WGS) entry which is preliminary data.</text>
</comment>
<keyword evidence="3" id="KW-0677">Repeat</keyword>
<evidence type="ECO:0000256" key="5">
    <source>
        <dbReference type="ARBA" id="ARBA00023273"/>
    </source>
</evidence>
<dbReference type="Pfam" id="PF23383">
    <property type="entry name" value="Beta-prop_IFT140_1st"/>
    <property type="match status" value="1"/>
</dbReference>
<organism evidence="7 8">
    <name type="scientific">Polypedilum vanderplanki</name>
    <name type="common">Sleeping chironomid midge</name>
    <dbReference type="NCBI Taxonomy" id="319348"/>
    <lineage>
        <taxon>Eukaryota</taxon>
        <taxon>Metazoa</taxon>
        <taxon>Ecdysozoa</taxon>
        <taxon>Arthropoda</taxon>
        <taxon>Hexapoda</taxon>
        <taxon>Insecta</taxon>
        <taxon>Pterygota</taxon>
        <taxon>Neoptera</taxon>
        <taxon>Endopterygota</taxon>
        <taxon>Diptera</taxon>
        <taxon>Nematocera</taxon>
        <taxon>Chironomoidea</taxon>
        <taxon>Chironomidae</taxon>
        <taxon>Chironominae</taxon>
        <taxon>Polypedilum</taxon>
        <taxon>Polypedilum</taxon>
    </lineage>
</organism>
<keyword evidence="2" id="KW-0853">WD repeat</keyword>
<dbReference type="PANTHER" id="PTHR15722">
    <property type="entry name" value="IFT140/172-RELATED"/>
    <property type="match status" value="1"/>
</dbReference>
<dbReference type="InterPro" id="IPR015943">
    <property type="entry name" value="WD40/YVTN_repeat-like_dom_sf"/>
</dbReference>
<dbReference type="GO" id="GO:0036064">
    <property type="term" value="C:ciliary basal body"/>
    <property type="evidence" value="ECO:0007669"/>
    <property type="project" value="TreeGrafter"/>
</dbReference>
<keyword evidence="5" id="KW-0966">Cell projection</keyword>
<feature type="domain" description="IFT140 first beta-propeller" evidence="6">
    <location>
        <begin position="4"/>
        <end position="131"/>
    </location>
</feature>
<dbReference type="Proteomes" id="UP001107558">
    <property type="component" value="Chromosome 4"/>
</dbReference>
<comment type="subcellular location">
    <subcellularLocation>
        <location evidence="1">Cell projection</location>
        <location evidence="1">Cilium</location>
    </subcellularLocation>
</comment>
<dbReference type="InterPro" id="IPR036322">
    <property type="entry name" value="WD40_repeat_dom_sf"/>
</dbReference>
<dbReference type="GO" id="GO:0030991">
    <property type="term" value="C:intraciliary transport particle A"/>
    <property type="evidence" value="ECO:0007669"/>
    <property type="project" value="TreeGrafter"/>
</dbReference>
<name>A0A9J6B9L7_POLVA</name>
<evidence type="ECO:0000256" key="2">
    <source>
        <dbReference type="ARBA" id="ARBA00022574"/>
    </source>
</evidence>
<evidence type="ECO:0000313" key="7">
    <source>
        <dbReference type="EMBL" id="KAG5666569.1"/>
    </source>
</evidence>
<evidence type="ECO:0000256" key="4">
    <source>
        <dbReference type="ARBA" id="ARBA00023069"/>
    </source>
</evidence>
<dbReference type="PANTHER" id="PTHR15722:SF7">
    <property type="entry name" value="INTRAFLAGELLAR TRANSPORT PROTEIN 140 HOMOLOG"/>
    <property type="match status" value="1"/>
</dbReference>
<gene>
    <name evidence="7" type="ORF">PVAND_014587</name>
</gene>
<evidence type="ECO:0000313" key="8">
    <source>
        <dbReference type="Proteomes" id="UP001107558"/>
    </source>
</evidence>
<evidence type="ECO:0000256" key="1">
    <source>
        <dbReference type="ARBA" id="ARBA00004138"/>
    </source>
</evidence>
<proteinExistence type="predicted"/>
<keyword evidence="8" id="KW-1185">Reference proteome</keyword>
<keyword evidence="4" id="KW-0969">Cilium</keyword>
<dbReference type="GO" id="GO:0005930">
    <property type="term" value="C:axoneme"/>
    <property type="evidence" value="ECO:0007669"/>
    <property type="project" value="TreeGrafter"/>
</dbReference>
<dbReference type="OrthoDB" id="10258787at2759"/>
<evidence type="ECO:0000259" key="6">
    <source>
        <dbReference type="Pfam" id="PF23383"/>
    </source>
</evidence>
<reference evidence="7" key="1">
    <citation type="submission" date="2021-03" db="EMBL/GenBank/DDBJ databases">
        <title>Chromosome level genome of the anhydrobiotic midge Polypedilum vanderplanki.</title>
        <authorList>
            <person name="Yoshida Y."/>
            <person name="Kikawada T."/>
            <person name="Gusev O."/>
        </authorList>
    </citation>
    <scope>NUCLEOTIDE SEQUENCE</scope>
    <source>
        <strain evidence="7">NIAS01</strain>
        <tissue evidence="7">Whole body or cell culture</tissue>
    </source>
</reference>
<dbReference type="SUPFAM" id="SSF50978">
    <property type="entry name" value="WD40 repeat-like"/>
    <property type="match status" value="1"/>
</dbReference>